<dbReference type="EnsemblMetazoa" id="CapteT216917">
    <property type="protein sequence ID" value="CapteP216917"/>
    <property type="gene ID" value="CapteG216917"/>
</dbReference>
<dbReference type="PANTHER" id="PTHR24064">
    <property type="entry name" value="SOLUTE CARRIER FAMILY 22 MEMBER"/>
    <property type="match status" value="1"/>
</dbReference>
<keyword evidence="3 5" id="KW-1133">Transmembrane helix</keyword>
<feature type="transmembrane region" description="Helical" evidence="5">
    <location>
        <begin position="12"/>
        <end position="35"/>
    </location>
</feature>
<keyword evidence="2 5" id="KW-0812">Transmembrane</keyword>
<evidence type="ECO:0000256" key="3">
    <source>
        <dbReference type="ARBA" id="ARBA00022989"/>
    </source>
</evidence>
<name>R7TC26_CAPTE</name>
<dbReference type="OMA" id="TICWTAN"/>
<sequence>MNAGRLPGSVFFNYMMFAAVDFPCRLLTIVVFAYMGRKYGNAMYIGCAGMLMLMCIPFLLNTDIELGATGLSVIGKGLVASAFVGLYSFTAELAPTSVRNVALSFGSACARIGGMAAPVMCGLVFRRCFFGFFGLLAGFLVFCLPETRGVTLPDSMVEADKLGGKQSQLTVSSHKEEETSICEKYRL</sequence>
<evidence type="ECO:0000256" key="2">
    <source>
        <dbReference type="ARBA" id="ARBA00022692"/>
    </source>
</evidence>
<dbReference type="Gene3D" id="1.20.1250.20">
    <property type="entry name" value="MFS general substrate transporter like domains"/>
    <property type="match status" value="1"/>
</dbReference>
<dbReference type="EMBL" id="AMQN01031307">
    <property type="status" value="NOT_ANNOTATED_CDS"/>
    <property type="molecule type" value="Genomic_DNA"/>
</dbReference>
<evidence type="ECO:0000256" key="5">
    <source>
        <dbReference type="SAM" id="Phobius"/>
    </source>
</evidence>
<dbReference type="EMBL" id="KB310587">
    <property type="protein sequence ID" value="ELT91259.1"/>
    <property type="molecule type" value="Genomic_DNA"/>
</dbReference>
<dbReference type="InterPro" id="IPR036259">
    <property type="entry name" value="MFS_trans_sf"/>
</dbReference>
<keyword evidence="8" id="KW-1185">Reference proteome</keyword>
<reference evidence="7" key="3">
    <citation type="submission" date="2015-06" db="UniProtKB">
        <authorList>
            <consortium name="EnsemblMetazoa"/>
        </authorList>
    </citation>
    <scope>IDENTIFICATION</scope>
</reference>
<gene>
    <name evidence="6" type="ORF">CAPTEDRAFT_216917</name>
</gene>
<dbReference type="OrthoDB" id="5296287at2759"/>
<dbReference type="STRING" id="283909.R7TC26"/>
<evidence type="ECO:0000313" key="7">
    <source>
        <dbReference type="EnsemblMetazoa" id="CapteP216917"/>
    </source>
</evidence>
<evidence type="ECO:0000313" key="6">
    <source>
        <dbReference type="EMBL" id="ELT91259.1"/>
    </source>
</evidence>
<dbReference type="AlphaFoldDB" id="R7TC26"/>
<dbReference type="GO" id="GO:0016020">
    <property type="term" value="C:membrane"/>
    <property type="evidence" value="ECO:0007669"/>
    <property type="project" value="UniProtKB-SubCell"/>
</dbReference>
<dbReference type="Proteomes" id="UP000014760">
    <property type="component" value="Unassembled WGS sequence"/>
</dbReference>
<evidence type="ECO:0000313" key="8">
    <source>
        <dbReference type="Proteomes" id="UP000014760"/>
    </source>
</evidence>
<feature type="transmembrane region" description="Helical" evidence="5">
    <location>
        <begin position="124"/>
        <end position="144"/>
    </location>
</feature>
<feature type="transmembrane region" description="Helical" evidence="5">
    <location>
        <begin position="42"/>
        <end position="60"/>
    </location>
</feature>
<proteinExistence type="predicted"/>
<reference evidence="6 8" key="2">
    <citation type="journal article" date="2013" name="Nature">
        <title>Insights into bilaterian evolution from three spiralian genomes.</title>
        <authorList>
            <person name="Simakov O."/>
            <person name="Marletaz F."/>
            <person name="Cho S.J."/>
            <person name="Edsinger-Gonzales E."/>
            <person name="Havlak P."/>
            <person name="Hellsten U."/>
            <person name="Kuo D.H."/>
            <person name="Larsson T."/>
            <person name="Lv J."/>
            <person name="Arendt D."/>
            <person name="Savage R."/>
            <person name="Osoegawa K."/>
            <person name="de Jong P."/>
            <person name="Grimwood J."/>
            <person name="Chapman J.A."/>
            <person name="Shapiro H."/>
            <person name="Aerts A."/>
            <person name="Otillar R.P."/>
            <person name="Terry A.Y."/>
            <person name="Boore J.L."/>
            <person name="Grigoriev I.V."/>
            <person name="Lindberg D.R."/>
            <person name="Seaver E.C."/>
            <person name="Weisblat D.A."/>
            <person name="Putnam N.H."/>
            <person name="Rokhsar D.S."/>
        </authorList>
    </citation>
    <scope>NUCLEOTIDE SEQUENCE</scope>
    <source>
        <strain evidence="6 8">I ESC-2004</strain>
    </source>
</reference>
<comment type="subcellular location">
    <subcellularLocation>
        <location evidence="1">Membrane</location>
        <topology evidence="1">Multi-pass membrane protein</topology>
    </subcellularLocation>
</comment>
<keyword evidence="4 5" id="KW-0472">Membrane</keyword>
<evidence type="ECO:0000256" key="4">
    <source>
        <dbReference type="ARBA" id="ARBA00023136"/>
    </source>
</evidence>
<accession>R7TC26</accession>
<protein>
    <recommendedName>
        <fullName evidence="9">Major facilitator superfamily (MFS) profile domain-containing protein</fullName>
    </recommendedName>
</protein>
<evidence type="ECO:0000256" key="1">
    <source>
        <dbReference type="ARBA" id="ARBA00004141"/>
    </source>
</evidence>
<dbReference type="HOGENOM" id="CLU_001265_34_2_1"/>
<evidence type="ECO:0008006" key="9">
    <source>
        <dbReference type="Google" id="ProtNLM"/>
    </source>
</evidence>
<reference evidence="8" key="1">
    <citation type="submission" date="2012-12" db="EMBL/GenBank/DDBJ databases">
        <authorList>
            <person name="Hellsten U."/>
            <person name="Grimwood J."/>
            <person name="Chapman J.A."/>
            <person name="Shapiro H."/>
            <person name="Aerts A."/>
            <person name="Otillar R.P."/>
            <person name="Terry A.Y."/>
            <person name="Boore J.L."/>
            <person name="Simakov O."/>
            <person name="Marletaz F."/>
            <person name="Cho S.-J."/>
            <person name="Edsinger-Gonzales E."/>
            <person name="Havlak P."/>
            <person name="Kuo D.-H."/>
            <person name="Larsson T."/>
            <person name="Lv J."/>
            <person name="Arendt D."/>
            <person name="Savage R."/>
            <person name="Osoegawa K."/>
            <person name="de Jong P."/>
            <person name="Lindberg D.R."/>
            <person name="Seaver E.C."/>
            <person name="Weisblat D.A."/>
            <person name="Putnam N.H."/>
            <person name="Grigoriev I.V."/>
            <person name="Rokhsar D.S."/>
        </authorList>
    </citation>
    <scope>NUCLEOTIDE SEQUENCE</scope>
    <source>
        <strain evidence="8">I ESC-2004</strain>
    </source>
</reference>
<dbReference type="SUPFAM" id="SSF103473">
    <property type="entry name" value="MFS general substrate transporter"/>
    <property type="match status" value="1"/>
</dbReference>
<organism evidence="6">
    <name type="scientific">Capitella teleta</name>
    <name type="common">Polychaete worm</name>
    <dbReference type="NCBI Taxonomy" id="283909"/>
    <lineage>
        <taxon>Eukaryota</taxon>
        <taxon>Metazoa</taxon>
        <taxon>Spiralia</taxon>
        <taxon>Lophotrochozoa</taxon>
        <taxon>Annelida</taxon>
        <taxon>Polychaeta</taxon>
        <taxon>Sedentaria</taxon>
        <taxon>Scolecida</taxon>
        <taxon>Capitellidae</taxon>
        <taxon>Capitella</taxon>
    </lineage>
</organism>